<evidence type="ECO:0000313" key="6">
    <source>
        <dbReference type="EMBL" id="MDQ7950426.1"/>
    </source>
</evidence>
<dbReference type="GO" id="GO:0000271">
    <property type="term" value="P:polysaccharide biosynthetic process"/>
    <property type="evidence" value="ECO:0007669"/>
    <property type="project" value="TreeGrafter"/>
</dbReference>
<dbReference type="GO" id="GO:0008483">
    <property type="term" value="F:transaminase activity"/>
    <property type="evidence" value="ECO:0007669"/>
    <property type="project" value="UniProtKB-KW"/>
</dbReference>
<evidence type="ECO:0000256" key="1">
    <source>
        <dbReference type="ARBA" id="ARBA00022898"/>
    </source>
</evidence>
<accession>A0AAP5EZS3</accession>
<comment type="caution">
    <text evidence="6">The sequence shown here is derived from an EMBL/GenBank/DDBJ whole genome shotgun (WGS) entry which is preliminary data.</text>
</comment>
<organism evidence="6 7">
    <name type="scientific">Stenotrophomonas geniculata</name>
    <dbReference type="NCBI Taxonomy" id="86188"/>
    <lineage>
        <taxon>Bacteria</taxon>
        <taxon>Pseudomonadati</taxon>
        <taxon>Pseudomonadota</taxon>
        <taxon>Gammaproteobacteria</taxon>
        <taxon>Lysobacterales</taxon>
        <taxon>Lysobacteraceae</taxon>
        <taxon>Stenotrophomonas</taxon>
    </lineage>
</organism>
<keyword evidence="6" id="KW-0032">Aminotransferase</keyword>
<dbReference type="Gene3D" id="3.90.1150.10">
    <property type="entry name" value="Aspartate Aminotransferase, domain 1"/>
    <property type="match status" value="1"/>
</dbReference>
<proteinExistence type="inferred from homology"/>
<dbReference type="GO" id="GO:0030170">
    <property type="term" value="F:pyridoxal phosphate binding"/>
    <property type="evidence" value="ECO:0007669"/>
    <property type="project" value="TreeGrafter"/>
</dbReference>
<evidence type="ECO:0000313" key="7">
    <source>
        <dbReference type="Proteomes" id="UP001240529"/>
    </source>
</evidence>
<gene>
    <name evidence="6" type="ORF">Q0031_01310</name>
</gene>
<dbReference type="RefSeq" id="WP_197597308.1">
    <property type="nucleotide sequence ID" value="NZ_JAUZEA010000001.1"/>
</dbReference>
<dbReference type="SUPFAM" id="SSF53383">
    <property type="entry name" value="PLP-dependent transferases"/>
    <property type="match status" value="1"/>
</dbReference>
<dbReference type="InterPro" id="IPR015422">
    <property type="entry name" value="PyrdxlP-dep_Trfase_small"/>
</dbReference>
<dbReference type="InterPro" id="IPR015421">
    <property type="entry name" value="PyrdxlP-dep_Trfase_major"/>
</dbReference>
<comment type="similarity">
    <text evidence="2 5">Belongs to the DegT/DnrJ/EryC1 family.</text>
</comment>
<dbReference type="EMBL" id="JAVIAC010000001">
    <property type="protein sequence ID" value="MDQ7950426.1"/>
    <property type="molecule type" value="Genomic_DNA"/>
</dbReference>
<protein>
    <submittedName>
        <fullName evidence="6">DegT/DnrJ/EryC1/StrS family aminotransferase</fullName>
    </submittedName>
</protein>
<dbReference type="PIRSF" id="PIRSF000390">
    <property type="entry name" value="PLP_StrS"/>
    <property type="match status" value="1"/>
</dbReference>
<name>A0AAP5EZS3_9GAMM</name>
<sequence length="402" mass="43546">MSLFARELPPTAGLPMQASDFLPGGGDLREILAKQLGTPPLQLTCSGTHALLIALRTLRKRAPKRDTVIMPAYTCPLVPIAVHSLGLRVQLCDTRHGHFDFDPGQLKRLADARTLAILPTHLGGRIADVEQACDIARGAGTRVIEDAAQALGARVGNSSVGLRGDIGFFSLAAGKGLSLHEGGLLVSRDDELRAELAEHAAEHVRFNLRWELLRSVQLLGLAACYRPSLLSLVYGNPLRSALQRGDLEDAVGDVFPLDIPQHRVSQWRQNVGAHAARRLPAFLQAGRLRALQLRVQLAQLPAVEVVDGLAGSGGTWPMLMLLLPSQRARDAALDTLWPRGLGASRMFIHALPDYAYLRGIVPQENVPNARDFAARMLTLGNSAWQTREETAEILRALAAAQL</sequence>
<dbReference type="Gene3D" id="3.40.640.10">
    <property type="entry name" value="Type I PLP-dependent aspartate aminotransferase-like (Major domain)"/>
    <property type="match status" value="1"/>
</dbReference>
<dbReference type="Proteomes" id="UP001240529">
    <property type="component" value="Unassembled WGS sequence"/>
</dbReference>
<dbReference type="PANTHER" id="PTHR30244">
    <property type="entry name" value="TRANSAMINASE"/>
    <property type="match status" value="1"/>
</dbReference>
<feature type="modified residue" description="N6-(pyridoxal phosphate)lysine" evidence="4">
    <location>
        <position position="175"/>
    </location>
</feature>
<keyword evidence="1 4" id="KW-0663">Pyridoxal phosphate</keyword>
<dbReference type="Pfam" id="PF01041">
    <property type="entry name" value="DegT_DnrJ_EryC1"/>
    <property type="match status" value="1"/>
</dbReference>
<evidence type="ECO:0000256" key="4">
    <source>
        <dbReference type="PIRSR" id="PIRSR000390-2"/>
    </source>
</evidence>
<evidence type="ECO:0000256" key="3">
    <source>
        <dbReference type="PIRSR" id="PIRSR000390-1"/>
    </source>
</evidence>
<dbReference type="InterPro" id="IPR015424">
    <property type="entry name" value="PyrdxlP-dep_Trfase"/>
</dbReference>
<dbReference type="AlphaFoldDB" id="A0AAP5EZS3"/>
<evidence type="ECO:0000256" key="5">
    <source>
        <dbReference type="RuleBase" id="RU004508"/>
    </source>
</evidence>
<dbReference type="InterPro" id="IPR000653">
    <property type="entry name" value="DegT/StrS_aminotransferase"/>
</dbReference>
<evidence type="ECO:0000256" key="2">
    <source>
        <dbReference type="ARBA" id="ARBA00037999"/>
    </source>
</evidence>
<feature type="active site" description="Proton acceptor" evidence="3">
    <location>
        <position position="175"/>
    </location>
</feature>
<keyword evidence="6" id="KW-0808">Transferase</keyword>
<reference evidence="6" key="1">
    <citation type="submission" date="2023-07" db="EMBL/GenBank/DDBJ databases">
        <authorList>
            <person name="Shahid S."/>
            <person name="Akbar M.Y."/>
            <person name="Ajmal W."/>
            <person name="Ansari A."/>
            <person name="Ghazanfar S."/>
        </authorList>
    </citation>
    <scope>NUCLEOTIDE SEQUENCE</scope>
    <source>
        <strain evidence="6">NIGAB</strain>
    </source>
</reference>
<dbReference type="PANTHER" id="PTHR30244:SF34">
    <property type="entry name" value="DTDP-4-AMINO-4,6-DIDEOXYGALACTOSE TRANSAMINASE"/>
    <property type="match status" value="1"/>
</dbReference>